<organism evidence="1 2">
    <name type="scientific">Candidatus Methylobacter titanis</name>
    <dbReference type="NCBI Taxonomy" id="3053457"/>
    <lineage>
        <taxon>Bacteria</taxon>
        <taxon>Pseudomonadati</taxon>
        <taxon>Pseudomonadota</taxon>
        <taxon>Gammaproteobacteria</taxon>
        <taxon>Methylococcales</taxon>
        <taxon>Methylococcaceae</taxon>
        <taxon>Methylobacter</taxon>
    </lineage>
</organism>
<dbReference type="InterPro" id="IPR003329">
    <property type="entry name" value="Cytidylyl_trans"/>
</dbReference>
<dbReference type="NCBIfam" id="TIGR03584">
    <property type="entry name" value="PseF"/>
    <property type="match status" value="1"/>
</dbReference>
<dbReference type="CDD" id="cd02513">
    <property type="entry name" value="CMP-NeuAc_Synthase"/>
    <property type="match status" value="1"/>
</dbReference>
<dbReference type="InterPro" id="IPR020039">
    <property type="entry name" value="PseF"/>
</dbReference>
<reference evidence="1" key="1">
    <citation type="submission" date="2023-01" db="EMBL/GenBank/DDBJ databases">
        <title>Biogeochemical cycle of methane in antarctic sediments.</title>
        <authorList>
            <person name="Roldan D.M."/>
            <person name="Menes R.J."/>
        </authorList>
    </citation>
    <scope>NUCLEOTIDE SEQUENCE [LARGE SCALE GENOMIC DNA]</scope>
    <source>
        <strain evidence="1">K-2018 MAG008</strain>
    </source>
</reference>
<dbReference type="SUPFAM" id="SSF53448">
    <property type="entry name" value="Nucleotide-diphospho-sugar transferases"/>
    <property type="match status" value="1"/>
</dbReference>
<name>A0AA43TIS3_9GAMM</name>
<dbReference type="Pfam" id="PF02348">
    <property type="entry name" value="CTP_transf_3"/>
    <property type="match status" value="1"/>
</dbReference>
<dbReference type="PANTHER" id="PTHR21485">
    <property type="entry name" value="HAD SUPERFAMILY MEMBERS CMAS AND KDSC"/>
    <property type="match status" value="1"/>
</dbReference>
<keyword evidence="1" id="KW-0548">Nucleotidyltransferase</keyword>
<dbReference type="PANTHER" id="PTHR21485:SF6">
    <property type="entry name" value="N-ACYLNEURAMINATE CYTIDYLYLTRANSFERASE-RELATED"/>
    <property type="match status" value="1"/>
</dbReference>
<dbReference type="Proteomes" id="UP001160519">
    <property type="component" value="Unassembled WGS sequence"/>
</dbReference>
<keyword evidence="2" id="KW-1185">Reference proteome</keyword>
<dbReference type="EC" id="2.7.7.81" evidence="1"/>
<proteinExistence type="predicted"/>
<dbReference type="InterPro" id="IPR029044">
    <property type="entry name" value="Nucleotide-diphossugar_trans"/>
</dbReference>
<dbReference type="EMBL" id="JAQSDF010000043">
    <property type="protein sequence ID" value="MDI1231804.1"/>
    <property type="molecule type" value="Genomic_DNA"/>
</dbReference>
<accession>A0AA43TIS3</accession>
<gene>
    <name evidence="1" type="primary">pseF</name>
    <name evidence="1" type="ORF">PSU93_11705</name>
</gene>
<dbReference type="GO" id="GO:0008781">
    <property type="term" value="F:N-acylneuraminate cytidylyltransferase activity"/>
    <property type="evidence" value="ECO:0007669"/>
    <property type="project" value="TreeGrafter"/>
</dbReference>
<evidence type="ECO:0000313" key="2">
    <source>
        <dbReference type="Proteomes" id="UP001160519"/>
    </source>
</evidence>
<dbReference type="Gene3D" id="3.90.550.10">
    <property type="entry name" value="Spore Coat Polysaccharide Biosynthesis Protein SpsA, Chain A"/>
    <property type="match status" value="1"/>
</dbReference>
<comment type="caution">
    <text evidence="1">The sequence shown here is derived from an EMBL/GenBank/DDBJ whole genome shotgun (WGS) entry which is preliminary data.</text>
</comment>
<dbReference type="AlphaFoldDB" id="A0AA43TIS3"/>
<evidence type="ECO:0000313" key="1">
    <source>
        <dbReference type="EMBL" id="MDI1231804.1"/>
    </source>
</evidence>
<dbReference type="InterPro" id="IPR050793">
    <property type="entry name" value="CMP-NeuNAc_synthase"/>
</dbReference>
<protein>
    <submittedName>
        <fullName evidence="1">Pseudaminic acid cytidylyltransferase</fullName>
        <ecNumber evidence="1">2.7.7.81</ecNumber>
    </submittedName>
</protein>
<keyword evidence="1" id="KW-0808">Transferase</keyword>
<sequence length="236" mass="26296">MKIAVIPARGGSKRIPRKNIKEFCGKPMIAWSIEAAKASKLFDHIIVSTDDEEIAEVARAWGAEAPFMRPVELSDDFTGTGAVVKHATEWAIKNIGNVEFVCTVYATAPFIKATDLVAGLELMLKSNKDIAFTVTSFPFPIQRAIKINEAGHIAMFQPEHLMTRSQDLEPAFHDAGQFYWARTAAVLHDVPAFSDAAVPLILPRHQVQDIDTIEDWQRAELMFTAWHAVVYSVFND</sequence>